<accession>A0A501WEF5</accession>
<keyword evidence="8" id="KW-1185">Reference proteome</keyword>
<dbReference type="Pfam" id="PF25967">
    <property type="entry name" value="RND-MFP_C"/>
    <property type="match status" value="1"/>
</dbReference>
<evidence type="ECO:0000259" key="6">
    <source>
        <dbReference type="Pfam" id="PF25967"/>
    </source>
</evidence>
<dbReference type="Gene3D" id="2.40.420.20">
    <property type="match status" value="1"/>
</dbReference>
<feature type="domain" description="Multidrug resistance protein MdtA-like beta-barrel" evidence="5">
    <location>
        <begin position="192"/>
        <end position="273"/>
    </location>
</feature>
<evidence type="ECO:0000313" key="8">
    <source>
        <dbReference type="Proteomes" id="UP000316727"/>
    </source>
</evidence>
<gene>
    <name evidence="7" type="ORF">FJM65_10905</name>
</gene>
<comment type="caution">
    <text evidence="7">The sequence shown here is derived from an EMBL/GenBank/DDBJ whole genome shotgun (WGS) entry which is preliminary data.</text>
</comment>
<evidence type="ECO:0000313" key="7">
    <source>
        <dbReference type="EMBL" id="TPE43926.1"/>
    </source>
</evidence>
<proteinExistence type="inferred from homology"/>
<dbReference type="PANTHER" id="PTHR30158">
    <property type="entry name" value="ACRA/E-RELATED COMPONENT OF DRUG EFFLUX TRANSPORTER"/>
    <property type="match status" value="1"/>
</dbReference>
<comment type="subcellular location">
    <subcellularLocation>
        <location evidence="1">Cell envelope</location>
    </subcellularLocation>
</comment>
<evidence type="ECO:0000256" key="1">
    <source>
        <dbReference type="ARBA" id="ARBA00004196"/>
    </source>
</evidence>
<dbReference type="NCBIfam" id="TIGR01730">
    <property type="entry name" value="RND_mfp"/>
    <property type="match status" value="1"/>
</dbReference>
<evidence type="ECO:0000256" key="3">
    <source>
        <dbReference type="SAM" id="Coils"/>
    </source>
</evidence>
<feature type="domain" description="Multidrug resistance protein MdtA-like C-terminal permuted SH3" evidence="6">
    <location>
        <begin position="277"/>
        <end position="336"/>
    </location>
</feature>
<dbReference type="Gene3D" id="1.10.287.470">
    <property type="entry name" value="Helix hairpin bin"/>
    <property type="match status" value="1"/>
</dbReference>
<feature type="domain" description="Multidrug resistance protein MdtA-like barrel-sandwich hybrid" evidence="4">
    <location>
        <begin position="61"/>
        <end position="181"/>
    </location>
</feature>
<dbReference type="Proteomes" id="UP000316727">
    <property type="component" value="Unassembled WGS sequence"/>
</dbReference>
<dbReference type="PANTHER" id="PTHR30158:SF23">
    <property type="entry name" value="MULTIDRUG RESISTANCE PROTEIN MEXA"/>
    <property type="match status" value="1"/>
</dbReference>
<evidence type="ECO:0000259" key="4">
    <source>
        <dbReference type="Pfam" id="PF25917"/>
    </source>
</evidence>
<dbReference type="Pfam" id="PF25917">
    <property type="entry name" value="BSH_RND"/>
    <property type="match status" value="1"/>
</dbReference>
<dbReference type="Gene3D" id="2.40.50.100">
    <property type="match status" value="1"/>
</dbReference>
<keyword evidence="3" id="KW-0175">Coiled coil</keyword>
<dbReference type="AlphaFoldDB" id="A0A501WEF5"/>
<protein>
    <submittedName>
        <fullName evidence="7">Efflux RND transporter periplasmic adaptor subunit</fullName>
    </submittedName>
</protein>
<dbReference type="GO" id="GO:0022857">
    <property type="term" value="F:transmembrane transporter activity"/>
    <property type="evidence" value="ECO:0007669"/>
    <property type="project" value="InterPro"/>
</dbReference>
<dbReference type="Gene3D" id="2.40.30.170">
    <property type="match status" value="1"/>
</dbReference>
<evidence type="ECO:0000256" key="2">
    <source>
        <dbReference type="ARBA" id="ARBA00009477"/>
    </source>
</evidence>
<dbReference type="GO" id="GO:0005886">
    <property type="term" value="C:plasma membrane"/>
    <property type="evidence" value="ECO:0007669"/>
    <property type="project" value="TreeGrafter"/>
</dbReference>
<dbReference type="InterPro" id="IPR006143">
    <property type="entry name" value="RND_pump_MFP"/>
</dbReference>
<reference evidence="7 8" key="1">
    <citation type="submission" date="2019-06" db="EMBL/GenBank/DDBJ databases">
        <title>A novel bacterium of genus Pontibacter, isolated from marine sediment.</title>
        <authorList>
            <person name="Huang H."/>
            <person name="Mo K."/>
            <person name="Hu Y."/>
        </authorList>
    </citation>
    <scope>NUCLEOTIDE SEQUENCE [LARGE SCALE GENOMIC DNA]</scope>
    <source>
        <strain evidence="7 8">HB172049</strain>
    </source>
</reference>
<dbReference type="OrthoDB" id="9801814at2"/>
<organism evidence="7 8">
    <name type="scientific">Pontibacter mangrovi</name>
    <dbReference type="NCBI Taxonomy" id="2589816"/>
    <lineage>
        <taxon>Bacteria</taxon>
        <taxon>Pseudomonadati</taxon>
        <taxon>Bacteroidota</taxon>
        <taxon>Cytophagia</taxon>
        <taxon>Cytophagales</taxon>
        <taxon>Hymenobacteraceae</taxon>
        <taxon>Pontibacter</taxon>
    </lineage>
</organism>
<dbReference type="InterPro" id="IPR058626">
    <property type="entry name" value="MdtA-like_b-barrel"/>
</dbReference>
<name>A0A501WEF5_9BACT</name>
<comment type="similarity">
    <text evidence="2">Belongs to the membrane fusion protein (MFP) (TC 8.A.1) family.</text>
</comment>
<dbReference type="EMBL" id="VFRQ01000005">
    <property type="protein sequence ID" value="TPE43926.1"/>
    <property type="molecule type" value="Genomic_DNA"/>
</dbReference>
<dbReference type="SUPFAM" id="SSF111369">
    <property type="entry name" value="HlyD-like secretion proteins"/>
    <property type="match status" value="1"/>
</dbReference>
<feature type="coiled-coil region" evidence="3">
    <location>
        <begin position="101"/>
        <end position="152"/>
    </location>
</feature>
<sequence length="364" mass="41375">MKRVFMLMGLCALIGHTSCTSTKAETEAEAEEQTQFSVTSPMKMDTTITDDYVCQIQSINHIELRAQEKGYLQKIYVDEGQHVKKGQLLFQIMPNLYEAELKKAQAEVEFAEIEYQNTASLAERNVVAPSELAMAKAKMDKAKAEMALAKVHLQFTEIRAPFDGIIDRFHVRQGSLVDEGELLSELADNSKMWVYYNVPEAEYLDYKAKEKQDEKTEVNLLMANNQLFKYPGVVETIEADFNNETGNIPFRATFPNPDGLLRHGETGNIQMAVPLKDALLIPQKATFEVLEKKYVYVVDKNNEIKSREVTIGAELPHIYVVQKGLAENDKILLEGLRLVRENEKIRSKFVEPNKVLSQLELYAE</sequence>
<dbReference type="GO" id="GO:0030313">
    <property type="term" value="C:cell envelope"/>
    <property type="evidence" value="ECO:0007669"/>
    <property type="project" value="UniProtKB-SubCell"/>
</dbReference>
<dbReference type="RefSeq" id="WP_140621549.1">
    <property type="nucleotide sequence ID" value="NZ_VFRQ01000005.1"/>
</dbReference>
<dbReference type="Pfam" id="PF25944">
    <property type="entry name" value="Beta-barrel_RND"/>
    <property type="match status" value="1"/>
</dbReference>
<dbReference type="GO" id="GO:0046677">
    <property type="term" value="P:response to antibiotic"/>
    <property type="evidence" value="ECO:0007669"/>
    <property type="project" value="TreeGrafter"/>
</dbReference>
<evidence type="ECO:0000259" key="5">
    <source>
        <dbReference type="Pfam" id="PF25944"/>
    </source>
</evidence>
<dbReference type="InterPro" id="IPR058627">
    <property type="entry name" value="MdtA-like_C"/>
</dbReference>
<dbReference type="InterPro" id="IPR058625">
    <property type="entry name" value="MdtA-like_BSH"/>
</dbReference>